<dbReference type="RefSeq" id="WP_006323815.1">
    <property type="nucleotide sequence ID" value="NZ_CP185735.1"/>
</dbReference>
<dbReference type="EMBL" id="PESE01000005">
    <property type="protein sequence ID" value="PYD37716.1"/>
    <property type="molecule type" value="Genomic_DNA"/>
</dbReference>
<dbReference type="Proteomes" id="UP000248196">
    <property type="component" value="Unassembled WGS sequence"/>
</dbReference>
<dbReference type="AlphaFoldDB" id="A0A318P1K0"/>
<protein>
    <submittedName>
        <fullName evidence="2">Uncharacterized protein</fullName>
    </submittedName>
</protein>
<proteinExistence type="predicted"/>
<feature type="chain" id="PRO_5016285851" evidence="1">
    <location>
        <begin position="24"/>
        <end position="179"/>
    </location>
</feature>
<gene>
    <name evidence="2" type="ORF">CT690_16745</name>
</gene>
<sequence>MKIMTGVILPTVAALVFSGMAQAEDSVKPMTGKAQVTLEHVHAVQENGSPAPQHDAACMKQLSKPESRYVGMKVTSEYTIDTASLMMSAKSMLPSPNTLQPLELTVDLSPLGMAGVYAFGAFKPSALPQDYVYFTIDKDYKNPVSTFMIINKDEKYNCVISSSNEAMSKEQRSHLVVKQ</sequence>
<keyword evidence="1" id="KW-0732">Signal</keyword>
<feature type="signal peptide" evidence="1">
    <location>
        <begin position="1"/>
        <end position="23"/>
    </location>
</feature>
<evidence type="ECO:0000313" key="2">
    <source>
        <dbReference type="EMBL" id="PYD37716.1"/>
    </source>
</evidence>
<comment type="caution">
    <text evidence="2">The sequence shown here is derived from an EMBL/GenBank/DDBJ whole genome shotgun (WGS) entry which is preliminary data.</text>
</comment>
<evidence type="ECO:0000256" key="1">
    <source>
        <dbReference type="SAM" id="SignalP"/>
    </source>
</evidence>
<evidence type="ECO:0000313" key="3">
    <source>
        <dbReference type="Proteomes" id="UP000248196"/>
    </source>
</evidence>
<name>A0A318P1K0_SERPL</name>
<reference evidence="2 3" key="1">
    <citation type="submission" date="2017-11" db="EMBL/GenBank/DDBJ databases">
        <title>Genome sequence of the oocydin A producing rhizobacterium Serratia plymuthica 4Rx5.</title>
        <authorList>
            <person name="Matilla M.A."/>
            <person name="Udaondo Z."/>
            <person name="Salmond G.P.C."/>
        </authorList>
    </citation>
    <scope>NUCLEOTIDE SEQUENCE [LARGE SCALE GENOMIC DNA]</scope>
    <source>
        <strain evidence="2 3">4Rx5</strain>
    </source>
</reference>
<organism evidence="2 3">
    <name type="scientific">Serratia plymuthica</name>
    <dbReference type="NCBI Taxonomy" id="82996"/>
    <lineage>
        <taxon>Bacteria</taxon>
        <taxon>Pseudomonadati</taxon>
        <taxon>Pseudomonadota</taxon>
        <taxon>Gammaproteobacteria</taxon>
        <taxon>Enterobacterales</taxon>
        <taxon>Yersiniaceae</taxon>
        <taxon>Serratia</taxon>
    </lineage>
</organism>
<accession>A0A318P1K0</accession>
<dbReference type="OrthoDB" id="6006510at2"/>